<dbReference type="PROSITE" id="PS00041">
    <property type="entry name" value="HTH_ARAC_FAMILY_1"/>
    <property type="match status" value="1"/>
</dbReference>
<feature type="region of interest" description="Disordered" evidence="4">
    <location>
        <begin position="262"/>
        <end position="290"/>
    </location>
</feature>
<dbReference type="InterPro" id="IPR018062">
    <property type="entry name" value="HTH_AraC-typ_CS"/>
</dbReference>
<evidence type="ECO:0000256" key="4">
    <source>
        <dbReference type="SAM" id="MobiDB-lite"/>
    </source>
</evidence>
<evidence type="ECO:0000256" key="3">
    <source>
        <dbReference type="ARBA" id="ARBA00023163"/>
    </source>
</evidence>
<sequence>MTADRRQVVPEARNGAIREAIERAIEYIWERYSEPVSLDELSKSALLSRFHFARTFREITGVTPGRFLSAVRIHQAKRLLTTTSRTITEISFAVGYQSLGSFTNYFTQSVGMPPSRFRHLVRGTALNPTLPRDEVQASHGTAAVTISFPTGCPALRVYMGIFPSPILQSPPVAAKIIDAAGAHPLRCVLSGVPHGTWFVHAVGATRTTHPDRRTDPMLFVDRLDSVTIGARSPLRVSMRLRPSRPTDPPILFALPVLRSLPPPVRPQTGSDGIGSDTGSVGRPLKNSRHP</sequence>
<dbReference type="SUPFAM" id="SSF46689">
    <property type="entry name" value="Homeodomain-like"/>
    <property type="match status" value="2"/>
</dbReference>
<dbReference type="Gene3D" id="1.10.10.60">
    <property type="entry name" value="Homeodomain-like"/>
    <property type="match status" value="2"/>
</dbReference>
<name>A0AAU2W572_9ACTN</name>
<keyword evidence="3" id="KW-0804">Transcription</keyword>
<evidence type="ECO:0000259" key="5">
    <source>
        <dbReference type="PROSITE" id="PS01124"/>
    </source>
</evidence>
<reference evidence="6" key="1">
    <citation type="submission" date="2022-10" db="EMBL/GenBank/DDBJ databases">
        <title>The complete genomes of actinobacterial strains from the NBC collection.</title>
        <authorList>
            <person name="Joergensen T.S."/>
            <person name="Alvarez Arevalo M."/>
            <person name="Sterndorff E.B."/>
            <person name="Faurdal D."/>
            <person name="Vuksanovic O."/>
            <person name="Mourched A.-S."/>
            <person name="Charusanti P."/>
            <person name="Shaw S."/>
            <person name="Blin K."/>
            <person name="Weber T."/>
        </authorList>
    </citation>
    <scope>NUCLEOTIDE SEQUENCE</scope>
    <source>
        <strain evidence="6">NBC_00008</strain>
    </source>
</reference>
<accession>A0AAU2W572</accession>
<dbReference type="InterPro" id="IPR050204">
    <property type="entry name" value="AraC_XylS_family_regulators"/>
</dbReference>
<dbReference type="AlphaFoldDB" id="A0AAU2W572"/>
<keyword evidence="2" id="KW-0238">DNA-binding</keyword>
<dbReference type="GO" id="GO:0043565">
    <property type="term" value="F:sequence-specific DNA binding"/>
    <property type="evidence" value="ECO:0007669"/>
    <property type="project" value="InterPro"/>
</dbReference>
<dbReference type="PANTHER" id="PTHR46796">
    <property type="entry name" value="HTH-TYPE TRANSCRIPTIONAL ACTIVATOR RHAS-RELATED"/>
    <property type="match status" value="1"/>
</dbReference>
<evidence type="ECO:0000256" key="2">
    <source>
        <dbReference type="ARBA" id="ARBA00023125"/>
    </source>
</evidence>
<dbReference type="SMART" id="SM00342">
    <property type="entry name" value="HTH_ARAC"/>
    <property type="match status" value="1"/>
</dbReference>
<proteinExistence type="predicted"/>
<dbReference type="InterPro" id="IPR018060">
    <property type="entry name" value="HTH_AraC"/>
</dbReference>
<dbReference type="InterPro" id="IPR009057">
    <property type="entry name" value="Homeodomain-like_sf"/>
</dbReference>
<dbReference type="PROSITE" id="PS01124">
    <property type="entry name" value="HTH_ARAC_FAMILY_2"/>
    <property type="match status" value="1"/>
</dbReference>
<organism evidence="6">
    <name type="scientific">Streptomyces sp. NBC_00008</name>
    <dbReference type="NCBI Taxonomy" id="2903610"/>
    <lineage>
        <taxon>Bacteria</taxon>
        <taxon>Bacillati</taxon>
        <taxon>Actinomycetota</taxon>
        <taxon>Actinomycetes</taxon>
        <taxon>Kitasatosporales</taxon>
        <taxon>Streptomycetaceae</taxon>
        <taxon>Streptomyces</taxon>
    </lineage>
</organism>
<feature type="compositionally biased region" description="Low complexity" evidence="4">
    <location>
        <begin position="266"/>
        <end position="281"/>
    </location>
</feature>
<protein>
    <submittedName>
        <fullName evidence="6">AraC family transcriptional regulator</fullName>
    </submittedName>
</protein>
<feature type="domain" description="HTH araC/xylS-type" evidence="5">
    <location>
        <begin position="22"/>
        <end position="120"/>
    </location>
</feature>
<keyword evidence="1" id="KW-0805">Transcription regulation</keyword>
<dbReference type="EMBL" id="CP108314">
    <property type="protein sequence ID" value="WTW74181.1"/>
    <property type="molecule type" value="Genomic_DNA"/>
</dbReference>
<dbReference type="GO" id="GO:0003700">
    <property type="term" value="F:DNA-binding transcription factor activity"/>
    <property type="evidence" value="ECO:0007669"/>
    <property type="project" value="InterPro"/>
</dbReference>
<gene>
    <name evidence="6" type="ORF">OG398_38525</name>
</gene>
<evidence type="ECO:0000256" key="1">
    <source>
        <dbReference type="ARBA" id="ARBA00023015"/>
    </source>
</evidence>
<dbReference type="Pfam" id="PF12833">
    <property type="entry name" value="HTH_18"/>
    <property type="match status" value="1"/>
</dbReference>
<evidence type="ECO:0000313" key="6">
    <source>
        <dbReference type="EMBL" id="WTW74181.1"/>
    </source>
</evidence>